<dbReference type="PANTHER" id="PTHR11717">
    <property type="entry name" value="LOW MOLECULAR WEIGHT PROTEIN TYROSINE PHOSPHATASE"/>
    <property type="match status" value="1"/>
</dbReference>
<evidence type="ECO:0000256" key="1">
    <source>
        <dbReference type="ARBA" id="ARBA00011063"/>
    </source>
</evidence>
<dbReference type="InterPro" id="IPR023485">
    <property type="entry name" value="Ptyr_pPase"/>
</dbReference>
<accession>A0ABT8DNZ8</accession>
<evidence type="ECO:0000313" key="7">
    <source>
        <dbReference type="Proteomes" id="UP001228044"/>
    </source>
</evidence>
<evidence type="ECO:0000256" key="4">
    <source>
        <dbReference type="ARBA" id="ARBA00022912"/>
    </source>
</evidence>
<sequence>MLKFGLAKASGPSLLFVCLGNICRSPIAEMLARQHLAQCKAIRSAGTRAVGGPIDSRAAAALARRELKAEKRFRSRQFETADFERYDLILALDSQNLADLREMCPEQHRGKLRLLLDYAPGLEGQDVPDPYYGPAAGFDHALMLIERGISGLGAALRAERIGAPVSS</sequence>
<dbReference type="EMBL" id="JAUHHC010000001">
    <property type="protein sequence ID" value="MDN3919698.1"/>
    <property type="molecule type" value="Genomic_DNA"/>
</dbReference>
<dbReference type="Pfam" id="PF01451">
    <property type="entry name" value="LMWPc"/>
    <property type="match status" value="1"/>
</dbReference>
<evidence type="ECO:0000256" key="3">
    <source>
        <dbReference type="ARBA" id="ARBA00022801"/>
    </source>
</evidence>
<dbReference type="EC" id="3.1.3.48" evidence="2"/>
<dbReference type="SMART" id="SM00226">
    <property type="entry name" value="LMWPc"/>
    <property type="match status" value="1"/>
</dbReference>
<protein>
    <recommendedName>
        <fullName evidence="2">protein-tyrosine-phosphatase</fullName>
        <ecNumber evidence="2">3.1.3.48</ecNumber>
    </recommendedName>
</protein>
<dbReference type="InterPro" id="IPR017867">
    <property type="entry name" value="Tyr_phospatase_low_mol_wt"/>
</dbReference>
<dbReference type="Gene3D" id="3.40.50.2300">
    <property type="match status" value="1"/>
</dbReference>
<keyword evidence="3 6" id="KW-0378">Hydrolase</keyword>
<evidence type="ECO:0000256" key="2">
    <source>
        <dbReference type="ARBA" id="ARBA00013064"/>
    </source>
</evidence>
<dbReference type="PANTHER" id="PTHR11717:SF7">
    <property type="entry name" value="LOW MOLECULAR WEIGHT PHOSPHOTYROSINE PROTEIN PHOSPHATASE"/>
    <property type="match status" value="1"/>
</dbReference>
<dbReference type="CDD" id="cd16343">
    <property type="entry name" value="LMWPTP"/>
    <property type="match status" value="1"/>
</dbReference>
<organism evidence="6 7">
    <name type="scientific">Roseateles violae</name>
    <dbReference type="NCBI Taxonomy" id="3058042"/>
    <lineage>
        <taxon>Bacteria</taxon>
        <taxon>Pseudomonadati</taxon>
        <taxon>Pseudomonadota</taxon>
        <taxon>Betaproteobacteria</taxon>
        <taxon>Burkholderiales</taxon>
        <taxon>Sphaerotilaceae</taxon>
        <taxon>Roseateles</taxon>
    </lineage>
</organism>
<keyword evidence="7" id="KW-1185">Reference proteome</keyword>
<dbReference type="PRINTS" id="PR00719">
    <property type="entry name" value="LMWPTPASE"/>
</dbReference>
<gene>
    <name evidence="6" type="ORF">QWJ38_05300</name>
</gene>
<evidence type="ECO:0000313" key="6">
    <source>
        <dbReference type="EMBL" id="MDN3919698.1"/>
    </source>
</evidence>
<dbReference type="SUPFAM" id="SSF52788">
    <property type="entry name" value="Phosphotyrosine protein phosphatases I"/>
    <property type="match status" value="1"/>
</dbReference>
<keyword evidence="4" id="KW-0904">Protein phosphatase</keyword>
<dbReference type="Proteomes" id="UP001228044">
    <property type="component" value="Unassembled WGS sequence"/>
</dbReference>
<dbReference type="InterPro" id="IPR050438">
    <property type="entry name" value="LMW_PTPase"/>
</dbReference>
<evidence type="ECO:0000259" key="5">
    <source>
        <dbReference type="SMART" id="SM00226"/>
    </source>
</evidence>
<feature type="domain" description="Phosphotyrosine protein phosphatase I" evidence="5">
    <location>
        <begin position="12"/>
        <end position="155"/>
    </location>
</feature>
<comment type="similarity">
    <text evidence="1">Belongs to the low molecular weight phosphotyrosine protein phosphatase family.</text>
</comment>
<comment type="caution">
    <text evidence="6">The sequence shown here is derived from an EMBL/GenBank/DDBJ whole genome shotgun (WGS) entry which is preliminary data.</text>
</comment>
<reference evidence="6 7" key="1">
    <citation type="submission" date="2023-06" db="EMBL/GenBank/DDBJ databases">
        <title>Pelomonas sp. PFR6 16S ribosomal RNA gene Genome sequencing and assembly.</title>
        <authorList>
            <person name="Woo H."/>
        </authorList>
    </citation>
    <scope>NUCLEOTIDE SEQUENCE [LARGE SCALE GENOMIC DNA]</scope>
    <source>
        <strain evidence="6 7">PFR6</strain>
    </source>
</reference>
<proteinExistence type="inferred from homology"/>
<name>A0ABT8DNZ8_9BURK</name>
<dbReference type="InterPro" id="IPR036196">
    <property type="entry name" value="Ptyr_pPase_sf"/>
</dbReference>
<dbReference type="GO" id="GO:0004725">
    <property type="term" value="F:protein tyrosine phosphatase activity"/>
    <property type="evidence" value="ECO:0007669"/>
    <property type="project" value="UniProtKB-EC"/>
</dbReference>
<dbReference type="RefSeq" id="WP_290357993.1">
    <property type="nucleotide sequence ID" value="NZ_JAUHHC010000001.1"/>
</dbReference>